<reference evidence="2" key="1">
    <citation type="submission" date="2018-12" db="EMBL/GenBank/DDBJ databases">
        <authorList>
            <person name="Syme R.A."/>
            <person name="Farfan-Caceres L."/>
            <person name="Lichtenzveig J."/>
        </authorList>
    </citation>
    <scope>NUCLEOTIDE SEQUENCE</scope>
    <source>
        <strain evidence="2">Al4</strain>
    </source>
</reference>
<name>A0A8H7J899_9PLEO</name>
<sequence>MASSSQDDDARDGFSLRETPSSRIAAPSRKRVSVEQAGPEVRKRRRREGGIGHVGGGGQVQMAGRQDGVDRASAGLGKRGQGGRGEIEVVDLTGVADSNGEVDGSGLGTRSAGSKRPRTPFEPNKANLKANSRATYDTNKGEIDVWYDEQYSKSLGIPEYGRLKHSTAPWYQKLAAWQKENGHTTSPTKKRRLNDDTTAGSPLSANPRQARLEGDLVAVPEPPFDKLSDFEIMPNGNYACAHVNRRPPLECCRTGLSKHAKREAIKKSKVIWKKQVERLIDTGMLDMAHKEWENWVCMRLREKYQPALFKEQIERKVEREKQRRVDAEEEKGKRDGERGFVRQRVLQQQAVVRPRRRYPASPTEDDDSPPFVSYSPRPPVSTAHRQSMSDDIEAAQASFLASLTRTDPRQLRQYDALYRDAQYREALKEVPDFALLKKWYLAYFLKDKGQLLSAEQQRLLEDGDPSYVGRRRASNRPALATVDSLYSRATEDVARPAESVVTGKVQSALEAGQTVIQMASSPILLADPSTPAVASDLQDASPAPSAAQVMPTPFKLWNPETIDRELDRILASRPMVQGAAVSDSVPQQAPRTRSEASYLSSLPQSFATGNEAVDAEMRNMLQYAYQIEPPPHHSPEAEQLLRQGFEYSRADWQRYCDSYAHEGVGDLQPQAGDVPAVAEEPPVDGFDFGEPLTEEQLAVFDFDDPVGRELFAQHDARVAAAHAANLARCG</sequence>
<feature type="region of interest" description="Disordered" evidence="1">
    <location>
        <begin position="318"/>
        <end position="384"/>
    </location>
</feature>
<feature type="compositionally biased region" description="Acidic residues" evidence="1">
    <location>
        <begin position="1"/>
        <end position="10"/>
    </location>
</feature>
<feature type="region of interest" description="Disordered" evidence="1">
    <location>
        <begin position="178"/>
        <end position="209"/>
    </location>
</feature>
<gene>
    <name evidence="2" type="ORF">EKO04_003302</name>
</gene>
<proteinExistence type="predicted"/>
<evidence type="ECO:0000313" key="3">
    <source>
        <dbReference type="Proteomes" id="UP000651452"/>
    </source>
</evidence>
<dbReference type="Proteomes" id="UP000651452">
    <property type="component" value="Unassembled WGS sequence"/>
</dbReference>
<dbReference type="OrthoDB" id="3694353at2759"/>
<comment type="caution">
    <text evidence="2">The sequence shown here is derived from an EMBL/GenBank/DDBJ whole genome shotgun (WGS) entry which is preliminary data.</text>
</comment>
<feature type="compositionally biased region" description="Low complexity" evidence="1">
    <location>
        <begin position="342"/>
        <end position="352"/>
    </location>
</feature>
<dbReference type="AlphaFoldDB" id="A0A8H7J899"/>
<organism evidence="2 3">
    <name type="scientific">Ascochyta lentis</name>
    <dbReference type="NCBI Taxonomy" id="205686"/>
    <lineage>
        <taxon>Eukaryota</taxon>
        <taxon>Fungi</taxon>
        <taxon>Dikarya</taxon>
        <taxon>Ascomycota</taxon>
        <taxon>Pezizomycotina</taxon>
        <taxon>Dothideomycetes</taxon>
        <taxon>Pleosporomycetidae</taxon>
        <taxon>Pleosporales</taxon>
        <taxon>Pleosporineae</taxon>
        <taxon>Didymellaceae</taxon>
        <taxon>Ascochyta</taxon>
    </lineage>
</organism>
<feature type="region of interest" description="Disordered" evidence="1">
    <location>
        <begin position="1"/>
        <end position="84"/>
    </location>
</feature>
<evidence type="ECO:0000256" key="1">
    <source>
        <dbReference type="SAM" id="MobiDB-lite"/>
    </source>
</evidence>
<evidence type="ECO:0000313" key="2">
    <source>
        <dbReference type="EMBL" id="KAF9698881.1"/>
    </source>
</evidence>
<dbReference type="EMBL" id="RZGK01000005">
    <property type="protein sequence ID" value="KAF9698881.1"/>
    <property type="molecule type" value="Genomic_DNA"/>
</dbReference>
<feature type="compositionally biased region" description="Polar residues" evidence="1">
    <location>
        <begin position="196"/>
        <end position="207"/>
    </location>
</feature>
<feature type="region of interest" description="Disordered" evidence="1">
    <location>
        <begin position="96"/>
        <end position="125"/>
    </location>
</feature>
<protein>
    <submittedName>
        <fullName evidence="2">Uncharacterized protein</fullName>
    </submittedName>
</protein>
<feature type="compositionally biased region" description="Basic and acidic residues" evidence="1">
    <location>
        <begin position="318"/>
        <end position="340"/>
    </location>
</feature>
<accession>A0A8H7J899</accession>
<keyword evidence="3" id="KW-1185">Reference proteome</keyword>
<reference evidence="2" key="2">
    <citation type="submission" date="2020-09" db="EMBL/GenBank/DDBJ databases">
        <title>Reference genome assembly for Australian Ascochyta lentis isolate Al4.</title>
        <authorList>
            <person name="Lee R.C."/>
            <person name="Farfan-Caceres L.M."/>
            <person name="Debler J.W."/>
            <person name="Williams A.H."/>
            <person name="Henares B.M."/>
        </authorList>
    </citation>
    <scope>NUCLEOTIDE SEQUENCE</scope>
    <source>
        <strain evidence="2">Al4</strain>
    </source>
</reference>